<name>A0AAU8BV66_9VIRU</name>
<reference evidence="1" key="1">
    <citation type="submission" date="2024-03" db="EMBL/GenBank/DDBJ databases">
        <title>This phage originates from the Bacteriophage catalogue of the Bacteriophage Competence Centre, Department of Microbiology und Biotechnology, Max Rubner-Institut, Kiel, Germany.</title>
        <authorList>
            <person name="Sprotte S."/>
            <person name="Brinks E."/>
        </authorList>
    </citation>
    <scope>NUCLEOTIDE SEQUENCE</scope>
</reference>
<evidence type="ECO:0000313" key="1">
    <source>
        <dbReference type="EMBL" id="XCD29438.1"/>
    </source>
</evidence>
<accession>A0AAU8BV66</accession>
<protein>
    <submittedName>
        <fullName evidence="1">Uncharacterized protein</fullName>
    </submittedName>
</protein>
<dbReference type="EMBL" id="PP554578">
    <property type="protein sequence ID" value="XCD29438.1"/>
    <property type="molecule type" value="Genomic_DNA"/>
</dbReference>
<sequence>MRRPPHASNALLTKKFARLLLNARIDPPIYRNLLNK</sequence>
<organism evidence="1">
    <name type="scientific">Salmonella phage PMBT27</name>
    <dbReference type="NCBI Taxonomy" id="3137285"/>
    <lineage>
        <taxon>Viruses</taxon>
    </lineage>
</organism>
<proteinExistence type="predicted"/>